<dbReference type="Gene3D" id="3.30.830.10">
    <property type="entry name" value="Metalloenzyme, LuxS/M16 peptidase-like"/>
    <property type="match status" value="1"/>
</dbReference>
<comment type="caution">
    <text evidence="2">The sequence shown here is derived from an EMBL/GenBank/DDBJ whole genome shotgun (WGS) entry which is preliminary data.</text>
</comment>
<feature type="domain" description="Peptidase M16 N-terminal" evidence="1">
    <location>
        <begin position="35"/>
        <end position="139"/>
    </location>
</feature>
<accession>A0A1S2PKW8</accession>
<keyword evidence="3" id="KW-1185">Reference proteome</keyword>
<dbReference type="Pfam" id="PF00675">
    <property type="entry name" value="Peptidase_M16"/>
    <property type="match status" value="1"/>
</dbReference>
<dbReference type="GO" id="GO:0046872">
    <property type="term" value="F:metal ion binding"/>
    <property type="evidence" value="ECO:0007669"/>
    <property type="project" value="InterPro"/>
</dbReference>
<dbReference type="EMBL" id="MLYO01000073">
    <property type="protein sequence ID" value="OIJ93604.1"/>
    <property type="molecule type" value="Genomic_DNA"/>
</dbReference>
<dbReference type="RefSeq" id="WP_071385409.1">
    <property type="nucleotide sequence ID" value="NZ_MLYO01000073.1"/>
</dbReference>
<organism evidence="2 3">
    <name type="scientific">Streptomyces monashensis</name>
    <dbReference type="NCBI Taxonomy" id="1678012"/>
    <lineage>
        <taxon>Bacteria</taxon>
        <taxon>Bacillati</taxon>
        <taxon>Actinomycetota</taxon>
        <taxon>Actinomycetes</taxon>
        <taxon>Kitasatosporales</taxon>
        <taxon>Streptomycetaceae</taxon>
        <taxon>Streptomyces</taxon>
    </lineage>
</organism>
<dbReference type="Proteomes" id="UP000179642">
    <property type="component" value="Unassembled WGS sequence"/>
</dbReference>
<dbReference type="InterPro" id="IPR011765">
    <property type="entry name" value="Pept_M16_N"/>
</dbReference>
<dbReference type="InterPro" id="IPR011249">
    <property type="entry name" value="Metalloenz_LuxS/M16"/>
</dbReference>
<evidence type="ECO:0000313" key="2">
    <source>
        <dbReference type="EMBL" id="OIJ93604.1"/>
    </source>
</evidence>
<sequence length="436" mass="47817">MTALAEASKTIEEATVHAAGFDIVCRRVEESASQVLALSTCSGFRSEHVGTVGYAHLVEHLLFRARTLRLDESVHASLEAVGGYSTAVTRPDSTTFLDVVPYESPDALLERSLRARLSVVRFDRSDIENALRVIEHEVTTRHAANAYSLDTWRGARDLAFLDAESSHDGYPAHYRPAVTADSLLNYYRQTYLNRRVSVVASSPDPASGLAERLAECLDSLDLRPDTEEPAAPRLRARSLTEDLLDDDARGRCYGLLALPTPEPVGDPALYLAVKVILETVLSDFPARVQDGRALAKQCQGMTVRWGQFHQIFETRFGDLATAEYASSVGAAARGFTRGVAEALRALTMDDALESATIECAMRQAREYSEKSGSSIQRARWLATVIQLYGLPAGGELRPEHILRSLTTDQLREACAWIRSVPHYARTAALGAPGDLR</sequence>
<name>A0A1S2PKW8_9ACTN</name>
<reference evidence="2 3" key="1">
    <citation type="submission" date="2016-10" db="EMBL/GenBank/DDBJ databases">
        <title>Genome sequence of Streptomyces sp. MUSC 1.</title>
        <authorList>
            <person name="Lee L.-H."/>
            <person name="Ser H.-L."/>
            <person name="Law J.W.-F."/>
        </authorList>
    </citation>
    <scope>NUCLEOTIDE SEQUENCE [LARGE SCALE GENOMIC DNA]</scope>
    <source>
        <strain evidence="2 3">MUSC 1</strain>
    </source>
</reference>
<evidence type="ECO:0000259" key="1">
    <source>
        <dbReference type="Pfam" id="PF00675"/>
    </source>
</evidence>
<gene>
    <name evidence="2" type="ORF">BIV23_37265</name>
</gene>
<dbReference type="SUPFAM" id="SSF63411">
    <property type="entry name" value="LuxS/MPP-like metallohydrolase"/>
    <property type="match status" value="1"/>
</dbReference>
<proteinExistence type="predicted"/>
<evidence type="ECO:0000313" key="3">
    <source>
        <dbReference type="Proteomes" id="UP000179642"/>
    </source>
</evidence>
<dbReference type="AlphaFoldDB" id="A0A1S2PKW8"/>
<protein>
    <recommendedName>
        <fullName evidence="1">Peptidase M16 N-terminal domain-containing protein</fullName>
    </recommendedName>
</protein>